<keyword evidence="3" id="KW-0520">NAD</keyword>
<dbReference type="PANTHER" id="PTHR48075:SF5">
    <property type="entry name" value="3-HYDROXYBUTYRYL-COA DEHYDROGENASE"/>
    <property type="match status" value="1"/>
</dbReference>
<dbReference type="SUPFAM" id="SSF51735">
    <property type="entry name" value="NAD(P)-binding Rossmann-fold domains"/>
    <property type="match status" value="1"/>
</dbReference>
<evidence type="ECO:0000256" key="3">
    <source>
        <dbReference type="ARBA" id="ARBA00023027"/>
    </source>
</evidence>
<comment type="similarity">
    <text evidence="1">Belongs to the 3-hydroxyacyl-CoA dehydrogenase family.</text>
</comment>
<dbReference type="EMBL" id="MJIC01000009">
    <property type="protein sequence ID" value="OFI35654.1"/>
    <property type="molecule type" value="Genomic_DNA"/>
</dbReference>
<dbReference type="RefSeq" id="WP_070175398.1">
    <property type="nucleotide sequence ID" value="NZ_BMJR01000006.1"/>
</dbReference>
<accession>A0A1E8FID7</accession>
<feature type="domain" description="3-hydroxyacyl-CoA dehydrogenase C-terminal" evidence="4">
    <location>
        <begin position="391"/>
        <end position="469"/>
    </location>
</feature>
<dbReference type="PROSITE" id="PS00067">
    <property type="entry name" value="3HCDH"/>
    <property type="match status" value="1"/>
</dbReference>
<keyword evidence="8" id="KW-1185">Reference proteome</keyword>
<dbReference type="Pfam" id="PF02737">
    <property type="entry name" value="3HCDH_N"/>
    <property type="match status" value="1"/>
</dbReference>
<evidence type="ECO:0000259" key="5">
    <source>
        <dbReference type="Pfam" id="PF02737"/>
    </source>
</evidence>
<feature type="domain" description="3-hydroxybutyryl-CoA dehydrogenase reduced Rossmann-fold" evidence="6">
    <location>
        <begin position="326"/>
        <end position="390"/>
    </location>
</feature>
<dbReference type="InterPro" id="IPR013328">
    <property type="entry name" value="6PGD_dom2"/>
</dbReference>
<dbReference type="InterPro" id="IPR008927">
    <property type="entry name" value="6-PGluconate_DH-like_C_sf"/>
</dbReference>
<dbReference type="InterPro" id="IPR006176">
    <property type="entry name" value="3-OHacyl-CoA_DH_NAD-bd"/>
</dbReference>
<dbReference type="Gene3D" id="1.10.1040.10">
    <property type="entry name" value="N-(1-d-carboxylethyl)-l-norvaline Dehydrogenase, domain 2"/>
    <property type="match status" value="2"/>
</dbReference>
<feature type="domain" description="3-hydroxyacyl-CoA dehydrogenase NAD binding" evidence="5">
    <location>
        <begin position="9"/>
        <end position="187"/>
    </location>
</feature>
<dbReference type="GO" id="GO:0008691">
    <property type="term" value="F:3-hydroxybutyryl-CoA dehydrogenase activity"/>
    <property type="evidence" value="ECO:0007669"/>
    <property type="project" value="TreeGrafter"/>
</dbReference>
<evidence type="ECO:0000313" key="7">
    <source>
        <dbReference type="EMBL" id="OFI35654.1"/>
    </source>
</evidence>
<dbReference type="SUPFAM" id="SSF48179">
    <property type="entry name" value="6-phosphogluconate dehydrogenase C-terminal domain-like"/>
    <property type="match status" value="2"/>
</dbReference>
<reference evidence="7 8" key="1">
    <citation type="submission" date="2016-09" db="EMBL/GenBank/DDBJ databases">
        <title>Alteromonas lipolytica, a new species isolated from sea water.</title>
        <authorList>
            <person name="Wu Y.-H."/>
            <person name="Cheng H."/>
            <person name="Xu X.-W."/>
        </authorList>
    </citation>
    <scope>NUCLEOTIDE SEQUENCE [LARGE SCALE GENOMIC DNA]</scope>
    <source>
        <strain evidence="7 8">JW12</strain>
    </source>
</reference>
<comment type="caution">
    <text evidence="7">The sequence shown here is derived from an EMBL/GenBank/DDBJ whole genome shotgun (WGS) entry which is preliminary data.</text>
</comment>
<dbReference type="STRING" id="1856405.BFC17_12940"/>
<gene>
    <name evidence="7" type="ORF">BFC17_12940</name>
</gene>
<evidence type="ECO:0000259" key="4">
    <source>
        <dbReference type="Pfam" id="PF00725"/>
    </source>
</evidence>
<evidence type="ECO:0000256" key="1">
    <source>
        <dbReference type="ARBA" id="ARBA00009463"/>
    </source>
</evidence>
<dbReference type="InterPro" id="IPR006108">
    <property type="entry name" value="3HC_DH_C"/>
</dbReference>
<dbReference type="Pfam" id="PF00725">
    <property type="entry name" value="3HCDH"/>
    <property type="match status" value="2"/>
</dbReference>
<proteinExistence type="inferred from homology"/>
<dbReference type="OrthoDB" id="5389341at2"/>
<dbReference type="GO" id="GO:0006635">
    <property type="term" value="P:fatty acid beta-oxidation"/>
    <property type="evidence" value="ECO:0007669"/>
    <property type="project" value="TreeGrafter"/>
</dbReference>
<dbReference type="NCBIfam" id="NF006124">
    <property type="entry name" value="PRK08268.1"/>
    <property type="match status" value="1"/>
</dbReference>
<dbReference type="InterPro" id="IPR036291">
    <property type="entry name" value="NAD(P)-bd_dom_sf"/>
</dbReference>
<name>A0A1E8FID7_9ALTE</name>
<evidence type="ECO:0000259" key="6">
    <source>
        <dbReference type="Pfam" id="PF18321"/>
    </source>
</evidence>
<dbReference type="Gene3D" id="3.40.50.720">
    <property type="entry name" value="NAD(P)-binding Rossmann-like Domain"/>
    <property type="match status" value="1"/>
</dbReference>
<organism evidence="7 8">
    <name type="scientific">Alteromonas lipolytica</name>
    <dbReference type="NCBI Taxonomy" id="1856405"/>
    <lineage>
        <taxon>Bacteria</taxon>
        <taxon>Pseudomonadati</taxon>
        <taxon>Pseudomonadota</taxon>
        <taxon>Gammaproteobacteria</taxon>
        <taxon>Alteromonadales</taxon>
        <taxon>Alteromonadaceae</taxon>
        <taxon>Alteromonas/Salinimonas group</taxon>
        <taxon>Alteromonas</taxon>
    </lineage>
</organism>
<dbReference type="PANTHER" id="PTHR48075">
    <property type="entry name" value="3-HYDROXYACYL-COA DEHYDROGENASE FAMILY PROTEIN"/>
    <property type="match status" value="1"/>
</dbReference>
<feature type="domain" description="3-hydroxyacyl-CoA dehydrogenase C-terminal" evidence="4">
    <location>
        <begin position="190"/>
        <end position="287"/>
    </location>
</feature>
<dbReference type="Pfam" id="PF18321">
    <property type="entry name" value="3HCDH_RFF"/>
    <property type="match status" value="1"/>
</dbReference>
<dbReference type="AlphaFoldDB" id="A0A1E8FID7"/>
<keyword evidence="2" id="KW-0560">Oxidoreductase</keyword>
<dbReference type="InterPro" id="IPR006180">
    <property type="entry name" value="3-OHacyl-CoA_DH_CS"/>
</dbReference>
<evidence type="ECO:0000313" key="8">
    <source>
        <dbReference type="Proteomes" id="UP000176037"/>
    </source>
</evidence>
<dbReference type="GO" id="GO:0070403">
    <property type="term" value="F:NAD+ binding"/>
    <property type="evidence" value="ECO:0007669"/>
    <property type="project" value="InterPro"/>
</dbReference>
<dbReference type="FunFam" id="3.40.50.720:FF:000009">
    <property type="entry name" value="Fatty oxidation complex, alpha subunit"/>
    <property type="match status" value="1"/>
</dbReference>
<dbReference type="Proteomes" id="UP000176037">
    <property type="component" value="Unassembled WGS sequence"/>
</dbReference>
<evidence type="ECO:0000256" key="2">
    <source>
        <dbReference type="ARBA" id="ARBA00023002"/>
    </source>
</evidence>
<protein>
    <submittedName>
        <fullName evidence="7">3-hydroxyacyl-CoA dehydrogenase</fullName>
    </submittedName>
</protein>
<dbReference type="InterPro" id="IPR041040">
    <property type="entry name" value="3HCDH_RFF"/>
</dbReference>
<sequence>MSALETNTTVAVIGAGTMGAGIAQLAAAAGHPVVLFDAFDGAAEKGKAGIDKGLEKLVARGKMTADTKAALLARIRLATDIHDVAEATLVVEAIVENLDIKRELFANLESMVASDAILATNTSSISVTSIARDLKHPERFVGMHFFNPAPVMKLVEVISGVATDKDVAECVFATAENWGKIAVHAKSTPGFIVNRVARPYYAEALRLCEEQVADPATLDALLTGAGGFRLGPFALMDLIGHDVNYAVSESVFKAYYQEPRFRPSIMQLELVNAGRLGRKSGQGFYSYTDGAEAAAPVFEPVDSSAADIDVKLTGGFTIGGVAVERTTGATATARAKALGQPVILLDLTKQEGASVVAFSCSKALPESVVASLVKGLAAREVKAVKLPDWPGLVVMRTVAMLANEAFEAQMQGVGSAEAIDNAMKYGVNYPQGPIEWANEIGLSTVLDVLDGVYSLTRDPRYRAALSLRLAVDSE</sequence>